<reference evidence="1" key="1">
    <citation type="submission" date="2023-03" db="EMBL/GenBank/DDBJ databases">
        <title>Massive genome expansion in bonnet fungi (Mycena s.s.) driven by repeated elements and novel gene families across ecological guilds.</title>
        <authorList>
            <consortium name="Lawrence Berkeley National Laboratory"/>
            <person name="Harder C.B."/>
            <person name="Miyauchi S."/>
            <person name="Viragh M."/>
            <person name="Kuo A."/>
            <person name="Thoen E."/>
            <person name="Andreopoulos B."/>
            <person name="Lu D."/>
            <person name="Skrede I."/>
            <person name="Drula E."/>
            <person name="Henrissat B."/>
            <person name="Morin E."/>
            <person name="Kohler A."/>
            <person name="Barry K."/>
            <person name="LaButti K."/>
            <person name="Morin E."/>
            <person name="Salamov A."/>
            <person name="Lipzen A."/>
            <person name="Mereny Z."/>
            <person name="Hegedus B."/>
            <person name="Baldrian P."/>
            <person name="Stursova M."/>
            <person name="Weitz H."/>
            <person name="Taylor A."/>
            <person name="Grigoriev I.V."/>
            <person name="Nagy L.G."/>
            <person name="Martin F."/>
            <person name="Kauserud H."/>
        </authorList>
    </citation>
    <scope>NUCLEOTIDE SEQUENCE</scope>
    <source>
        <strain evidence="1">9144</strain>
    </source>
</reference>
<name>A0AAD6V2P4_9AGAR</name>
<gene>
    <name evidence="1" type="ORF">GGX14DRAFT_371311</name>
</gene>
<dbReference type="PANTHER" id="PTHR45786">
    <property type="entry name" value="DNA BINDING PROTEIN-LIKE"/>
    <property type="match status" value="1"/>
</dbReference>
<evidence type="ECO:0008006" key="3">
    <source>
        <dbReference type="Google" id="ProtNLM"/>
    </source>
</evidence>
<proteinExistence type="predicted"/>
<accession>A0AAD6V2P4</accession>
<evidence type="ECO:0000313" key="2">
    <source>
        <dbReference type="Proteomes" id="UP001219525"/>
    </source>
</evidence>
<protein>
    <recommendedName>
        <fullName evidence="3">Helitron helicase-like domain-containing protein</fullName>
    </recommendedName>
</protein>
<keyword evidence="2" id="KW-1185">Reference proteome</keyword>
<sequence>MLFGSCCNSGKVALEVLQEPPPDLQALFTATTPQANEFRKNIAQYNTALLFTSLSVNIDNTYNDGHGPYSFHIRGELQHKMGSLLPSEGHTPKYAQLYFYEPQAALDHRMQNNGNLCRDTMAVLQRVISANHQYAAHFLNAKEILAREPTQDVDLRLRVAPQVHVRQGNLPSVDEVAVIIPDQNNSEPCDIILRCRDGPLMRISDIHTAYAPLYYVLLFP</sequence>
<feature type="non-terminal residue" evidence="1">
    <location>
        <position position="220"/>
    </location>
</feature>
<evidence type="ECO:0000313" key="1">
    <source>
        <dbReference type="EMBL" id="KAJ7201417.1"/>
    </source>
</evidence>
<organism evidence="1 2">
    <name type="scientific">Mycena pura</name>
    <dbReference type="NCBI Taxonomy" id="153505"/>
    <lineage>
        <taxon>Eukaryota</taxon>
        <taxon>Fungi</taxon>
        <taxon>Dikarya</taxon>
        <taxon>Basidiomycota</taxon>
        <taxon>Agaricomycotina</taxon>
        <taxon>Agaricomycetes</taxon>
        <taxon>Agaricomycetidae</taxon>
        <taxon>Agaricales</taxon>
        <taxon>Marasmiineae</taxon>
        <taxon>Mycenaceae</taxon>
        <taxon>Mycena</taxon>
    </lineage>
</organism>
<dbReference type="PANTHER" id="PTHR45786:SF74">
    <property type="entry name" value="ATP-DEPENDENT DNA HELICASE"/>
    <property type="match status" value="1"/>
</dbReference>
<dbReference type="EMBL" id="JARJCW010000059">
    <property type="protein sequence ID" value="KAJ7201417.1"/>
    <property type="molecule type" value="Genomic_DNA"/>
</dbReference>
<dbReference type="AlphaFoldDB" id="A0AAD6V2P4"/>
<dbReference type="Proteomes" id="UP001219525">
    <property type="component" value="Unassembled WGS sequence"/>
</dbReference>
<comment type="caution">
    <text evidence="1">The sequence shown here is derived from an EMBL/GenBank/DDBJ whole genome shotgun (WGS) entry which is preliminary data.</text>
</comment>